<dbReference type="Pfam" id="PF01370">
    <property type="entry name" value="Epimerase"/>
    <property type="match status" value="1"/>
</dbReference>
<dbReference type="Proteomes" id="UP001190700">
    <property type="component" value="Unassembled WGS sequence"/>
</dbReference>
<organism evidence="3 4">
    <name type="scientific">Cymbomonas tetramitiformis</name>
    <dbReference type="NCBI Taxonomy" id="36881"/>
    <lineage>
        <taxon>Eukaryota</taxon>
        <taxon>Viridiplantae</taxon>
        <taxon>Chlorophyta</taxon>
        <taxon>Pyramimonadophyceae</taxon>
        <taxon>Pyramimonadales</taxon>
        <taxon>Pyramimonadaceae</taxon>
        <taxon>Cymbomonas</taxon>
    </lineage>
</organism>
<accession>A0AAE0GHE9</accession>
<evidence type="ECO:0000313" key="3">
    <source>
        <dbReference type="EMBL" id="KAK3278098.1"/>
    </source>
</evidence>
<dbReference type="InterPro" id="IPR001509">
    <property type="entry name" value="Epimerase_deHydtase"/>
</dbReference>
<keyword evidence="1" id="KW-0472">Membrane</keyword>
<dbReference type="Gene3D" id="3.40.50.720">
    <property type="entry name" value="NAD(P)-binding Rossmann-like Domain"/>
    <property type="match status" value="1"/>
</dbReference>
<feature type="transmembrane region" description="Helical" evidence="1">
    <location>
        <begin position="249"/>
        <end position="268"/>
    </location>
</feature>
<evidence type="ECO:0000256" key="1">
    <source>
        <dbReference type="SAM" id="Phobius"/>
    </source>
</evidence>
<keyword evidence="1" id="KW-1133">Transmembrane helix</keyword>
<dbReference type="SUPFAM" id="SSF51735">
    <property type="entry name" value="NAD(P)-binding Rossmann-fold domains"/>
    <property type="match status" value="1"/>
</dbReference>
<name>A0AAE0GHE9_9CHLO</name>
<dbReference type="AlphaFoldDB" id="A0AAE0GHE9"/>
<dbReference type="PRINTS" id="PR00081">
    <property type="entry name" value="GDHRDH"/>
</dbReference>
<dbReference type="PANTHER" id="PTHR43245">
    <property type="entry name" value="BIFUNCTIONAL POLYMYXIN RESISTANCE PROTEIN ARNA"/>
    <property type="match status" value="1"/>
</dbReference>
<dbReference type="InterPro" id="IPR002347">
    <property type="entry name" value="SDR_fam"/>
</dbReference>
<evidence type="ECO:0000259" key="2">
    <source>
        <dbReference type="Pfam" id="PF01370"/>
    </source>
</evidence>
<sequence length="383" mass="41275">MEAVVASGRFSEVRCVARTTTELPDVAGVKIKFIPLNLLNEVAVLKAVAGGVDVVVNCAGIYRWWLKNPAEYSRVNVDGLNTLLLACIEAKVGRVINISTAMAYGYPAAMPFNEASQPGKHASEYTRSKHLGDELAKKLADERGLPLCTLFLGCVLGAGDVMDESGSGRPASVCNQFLEGNVPVLVAPDTKYIYVHINDVTAAILAACTQPEENIVGHRFLIGNHRDQLTTRELFEEMAKIAKIPCPKATLNIVVAFVYAILVTWLAYVTGHPPQAPLDVLRTALWGPINYDCTKSEEVLNIQYTPGFFKRLAAFIFQFAYLSMKTRDTGFAQLMSQVVPLVAVESSQQMMTAMEMGDEALGGIVDVAVGTDVGAAGGEAVGE</sequence>
<gene>
    <name evidence="3" type="ORF">CYMTET_13938</name>
</gene>
<dbReference type="PANTHER" id="PTHR43245:SF51">
    <property type="entry name" value="SHORT CHAIN DEHYDROGENASE_REDUCTASE FAMILY 42E, MEMBER 2"/>
    <property type="match status" value="1"/>
</dbReference>
<proteinExistence type="predicted"/>
<evidence type="ECO:0000313" key="4">
    <source>
        <dbReference type="Proteomes" id="UP001190700"/>
    </source>
</evidence>
<reference evidence="3 4" key="1">
    <citation type="journal article" date="2015" name="Genome Biol. Evol.">
        <title>Comparative Genomics of a Bacterivorous Green Alga Reveals Evolutionary Causalities and Consequences of Phago-Mixotrophic Mode of Nutrition.</title>
        <authorList>
            <person name="Burns J.A."/>
            <person name="Paasch A."/>
            <person name="Narechania A."/>
            <person name="Kim E."/>
        </authorList>
    </citation>
    <scope>NUCLEOTIDE SEQUENCE [LARGE SCALE GENOMIC DNA]</scope>
    <source>
        <strain evidence="3 4">PLY_AMNH</strain>
    </source>
</reference>
<protein>
    <recommendedName>
        <fullName evidence="2">NAD-dependent epimerase/dehydratase domain-containing protein</fullName>
    </recommendedName>
</protein>
<feature type="domain" description="NAD-dependent epimerase/dehydratase" evidence="2">
    <location>
        <begin position="11"/>
        <end position="223"/>
    </location>
</feature>
<dbReference type="InterPro" id="IPR050177">
    <property type="entry name" value="Lipid_A_modif_metabolic_enz"/>
</dbReference>
<dbReference type="EMBL" id="LGRX02005621">
    <property type="protein sequence ID" value="KAK3278098.1"/>
    <property type="molecule type" value="Genomic_DNA"/>
</dbReference>
<dbReference type="InterPro" id="IPR036291">
    <property type="entry name" value="NAD(P)-bd_dom_sf"/>
</dbReference>
<comment type="caution">
    <text evidence="3">The sequence shown here is derived from an EMBL/GenBank/DDBJ whole genome shotgun (WGS) entry which is preliminary data.</text>
</comment>
<keyword evidence="4" id="KW-1185">Reference proteome</keyword>
<keyword evidence="1" id="KW-0812">Transmembrane</keyword>